<dbReference type="AlphaFoldDB" id="E4LAQ8"/>
<name>E4LAQ8_9FIRM</name>
<sequence>MNFTNLMIYTGVKQDTFRGCCFSGINVCHNADISSFLKRKFSSHDKSPL</sequence>
<comment type="caution">
    <text evidence="1">The sequence shown here is derived from an EMBL/GenBank/DDBJ whole genome shotgun (WGS) entry which is preliminary data.</text>
</comment>
<evidence type="ECO:0000313" key="2">
    <source>
        <dbReference type="Proteomes" id="UP000004594"/>
    </source>
</evidence>
<evidence type="ECO:0000313" key="1">
    <source>
        <dbReference type="EMBL" id="EFR42123.1"/>
    </source>
</evidence>
<reference evidence="1 2" key="1">
    <citation type="submission" date="2010-11" db="EMBL/GenBank/DDBJ databases">
        <authorList>
            <person name="Durkin A.S."/>
            <person name="Madupu R."/>
            <person name="Torralba M."/>
            <person name="Gillis M."/>
            <person name="Methe B."/>
            <person name="Sutton G."/>
            <person name="Nelson K.E."/>
        </authorList>
    </citation>
    <scope>NUCLEOTIDE SEQUENCE [LARGE SCALE GENOMIC DNA]</scope>
    <source>
        <strain evidence="1 2">UPII 345-E</strain>
    </source>
</reference>
<accession>E4LAQ8</accession>
<organism evidence="1 2">
    <name type="scientific">Dialister micraerophilus UPII 345-E</name>
    <dbReference type="NCBI Taxonomy" id="910314"/>
    <lineage>
        <taxon>Bacteria</taxon>
        <taxon>Bacillati</taxon>
        <taxon>Bacillota</taxon>
        <taxon>Negativicutes</taxon>
        <taxon>Veillonellales</taxon>
        <taxon>Veillonellaceae</taxon>
        <taxon>Dialister</taxon>
    </lineage>
</organism>
<protein>
    <submittedName>
        <fullName evidence="1">Uncharacterized protein</fullName>
    </submittedName>
</protein>
<dbReference type="Proteomes" id="UP000004594">
    <property type="component" value="Unassembled WGS sequence"/>
</dbReference>
<dbReference type="AntiFam" id="ANF00072">
    <property type="entry name" value="Shadow ORF (opposite TypA)"/>
</dbReference>
<gene>
    <name evidence="1" type="ORF">HMPREF9220_0875</name>
</gene>
<dbReference type="EMBL" id="AENT01000031">
    <property type="protein sequence ID" value="EFR42123.1"/>
    <property type="molecule type" value="Genomic_DNA"/>
</dbReference>
<proteinExistence type="predicted"/>